<organism evidence="10 11">
    <name type="scientific">Nocardioides koreensis</name>
    <dbReference type="NCBI Taxonomy" id="433651"/>
    <lineage>
        <taxon>Bacteria</taxon>
        <taxon>Bacillati</taxon>
        <taxon>Actinomycetota</taxon>
        <taxon>Actinomycetes</taxon>
        <taxon>Propionibacteriales</taxon>
        <taxon>Nocardioidaceae</taxon>
        <taxon>Nocardioides</taxon>
    </lineage>
</organism>
<evidence type="ECO:0000313" key="10">
    <source>
        <dbReference type="EMBL" id="GAA2139115.1"/>
    </source>
</evidence>
<feature type="transmembrane region" description="Helical" evidence="7">
    <location>
        <begin position="16"/>
        <end position="36"/>
    </location>
</feature>
<feature type="transmembrane region" description="Helical" evidence="7">
    <location>
        <begin position="440"/>
        <end position="471"/>
    </location>
</feature>
<keyword evidence="4 7" id="KW-1133">Transmembrane helix</keyword>
<dbReference type="PANTHER" id="PTHR30572">
    <property type="entry name" value="MEMBRANE COMPONENT OF TRANSPORTER-RELATED"/>
    <property type="match status" value="1"/>
</dbReference>
<comment type="subcellular location">
    <subcellularLocation>
        <location evidence="1">Cell membrane</location>
        <topology evidence="1">Multi-pass membrane protein</topology>
    </subcellularLocation>
</comment>
<proteinExistence type="inferred from homology"/>
<dbReference type="InterPro" id="IPR050250">
    <property type="entry name" value="Macrolide_Exporter_MacB"/>
</dbReference>
<evidence type="ECO:0000256" key="2">
    <source>
        <dbReference type="ARBA" id="ARBA00022475"/>
    </source>
</evidence>
<evidence type="ECO:0000313" key="11">
    <source>
        <dbReference type="Proteomes" id="UP001501771"/>
    </source>
</evidence>
<protein>
    <submittedName>
        <fullName evidence="10">ABC transporter permease</fullName>
    </submittedName>
</protein>
<keyword evidence="5 7" id="KW-0472">Membrane</keyword>
<feature type="transmembrane region" description="Helical" evidence="7">
    <location>
        <begin position="361"/>
        <end position="385"/>
    </location>
</feature>
<evidence type="ECO:0000256" key="1">
    <source>
        <dbReference type="ARBA" id="ARBA00004651"/>
    </source>
</evidence>
<feature type="domain" description="MacB-like periplasmic core" evidence="9">
    <location>
        <begin position="17"/>
        <end position="239"/>
    </location>
</feature>
<keyword evidence="3 7" id="KW-0812">Transmembrane</keyword>
<comment type="similarity">
    <text evidence="6">Belongs to the ABC-4 integral membrane protein family.</text>
</comment>
<reference evidence="10 11" key="1">
    <citation type="journal article" date="2019" name="Int. J. Syst. Evol. Microbiol.">
        <title>The Global Catalogue of Microorganisms (GCM) 10K type strain sequencing project: providing services to taxonomists for standard genome sequencing and annotation.</title>
        <authorList>
            <consortium name="The Broad Institute Genomics Platform"/>
            <consortium name="The Broad Institute Genome Sequencing Center for Infectious Disease"/>
            <person name="Wu L."/>
            <person name="Ma J."/>
        </authorList>
    </citation>
    <scope>NUCLEOTIDE SEQUENCE [LARGE SCALE GENOMIC DNA]</scope>
    <source>
        <strain evidence="10 11">JCM 16022</strain>
    </source>
</reference>
<feature type="transmembrane region" description="Helical" evidence="7">
    <location>
        <begin position="414"/>
        <end position="434"/>
    </location>
</feature>
<feature type="transmembrane region" description="Helical" evidence="7">
    <location>
        <begin position="718"/>
        <end position="746"/>
    </location>
</feature>
<keyword evidence="2" id="KW-1003">Cell membrane</keyword>
<feature type="domain" description="ABC3 transporter permease C-terminal" evidence="8">
    <location>
        <begin position="274"/>
        <end position="393"/>
    </location>
</feature>
<keyword evidence="11" id="KW-1185">Reference proteome</keyword>
<name>A0ABN2ZA50_9ACTN</name>
<dbReference type="EMBL" id="BAAAQR010000001">
    <property type="protein sequence ID" value="GAA2139115.1"/>
    <property type="molecule type" value="Genomic_DNA"/>
</dbReference>
<feature type="transmembrane region" description="Helical" evidence="7">
    <location>
        <begin position="807"/>
        <end position="830"/>
    </location>
</feature>
<evidence type="ECO:0000256" key="3">
    <source>
        <dbReference type="ARBA" id="ARBA00022692"/>
    </source>
</evidence>
<dbReference type="InterPro" id="IPR003838">
    <property type="entry name" value="ABC3_permease_C"/>
</dbReference>
<feature type="transmembrane region" description="Helical" evidence="7">
    <location>
        <begin position="774"/>
        <end position="795"/>
    </location>
</feature>
<feature type="transmembrane region" description="Helical" evidence="7">
    <location>
        <begin position="319"/>
        <end position="341"/>
    </location>
</feature>
<evidence type="ECO:0000256" key="5">
    <source>
        <dbReference type="ARBA" id="ARBA00023136"/>
    </source>
</evidence>
<feature type="domain" description="ABC3 transporter permease C-terminal" evidence="8">
    <location>
        <begin position="724"/>
        <end position="839"/>
    </location>
</feature>
<comment type="caution">
    <text evidence="10">The sequence shown here is derived from an EMBL/GenBank/DDBJ whole genome shotgun (WGS) entry which is preliminary data.</text>
</comment>
<evidence type="ECO:0000259" key="8">
    <source>
        <dbReference type="Pfam" id="PF02687"/>
    </source>
</evidence>
<sequence length="848" mass="86343">MLTATFRSVVAHKLRFLLTAASIALGVALLAGTLILTNTMGLAFEQLFGKIGSGTDAVVRTEAPYSATEGVGTTRGPIKASVLDRVSQVDGVRAAEGSVSGYALLTDNDGHAITTNGGAPTNGYSMPADEDLRGDVELLSGSAPTNAHEVAIDATSAEKNDIALGSTIDVLLQESTRPFTVVGTVGYGDGVKDLGGTTSAYFDTATAQKVLGNPGTFDSIDVSAEPGVSQTELASRLSAVLPQGTEAVTGATVAQENADATKANFSIVGIVFGAFAGIALFVGSFIIWNTFTMTVSQRSREIALLRAIGARRRQVMTSLLVEALVLGVAASAIGLGLGLAVAKGLKALMDAVGLALPFTALQVPASAIWLSFLVGTVVTVVASLVPARRATKVLPVEALRESTPGAEKPSRRRALLGVAVLGAGAGGMLANLYGGASFKVFGLGLLATMVGVMLALPSVVRPLASVVAAPLRMRGMAGELARQNATRNPRRTSATAAALMIGLTLVVSMGVFASSLKASFSDVISDDVNADLFVVTSSAQAPGFSPAVLGAVDGVAGVDKVSPSGWGEARFDGHGSSFSSVDPATASQIMGIDVSRGSAADLGKDGIVVAESAAKKHGWQVGDTITADFAASGEHNLHVVGLYDGKGWIGDDYVLSIAEQNAFAGPQLVSAAFLTLEPGADQAQVQDAVTAALGDHPDAKVVDQAGFEKEASGFIDQLLTFVTVMLLLAVVIALLGIVNTLALSVFERTRELGLLRAVGMTRGQVRAMVRWESAVIALIGAVSGAALGIGIGLALSQALKDEGIKAISIPVLQVTMYVVLAAAAGVVAAIGPARSAAKVDVLQAVTTE</sequence>
<evidence type="ECO:0000256" key="7">
    <source>
        <dbReference type="SAM" id="Phobius"/>
    </source>
</evidence>
<evidence type="ECO:0000256" key="4">
    <source>
        <dbReference type="ARBA" id="ARBA00022989"/>
    </source>
</evidence>
<evidence type="ECO:0000259" key="9">
    <source>
        <dbReference type="Pfam" id="PF12704"/>
    </source>
</evidence>
<dbReference type="InterPro" id="IPR025857">
    <property type="entry name" value="MacB_PCD"/>
</dbReference>
<feature type="domain" description="MacB-like periplasmic core" evidence="9">
    <location>
        <begin position="493"/>
        <end position="691"/>
    </location>
</feature>
<dbReference type="Proteomes" id="UP001501771">
    <property type="component" value="Unassembled WGS sequence"/>
</dbReference>
<dbReference type="PANTHER" id="PTHR30572:SF4">
    <property type="entry name" value="ABC TRANSPORTER PERMEASE YTRF"/>
    <property type="match status" value="1"/>
</dbReference>
<feature type="transmembrane region" description="Helical" evidence="7">
    <location>
        <begin position="492"/>
        <end position="513"/>
    </location>
</feature>
<dbReference type="Pfam" id="PF02687">
    <property type="entry name" value="FtsX"/>
    <property type="match status" value="2"/>
</dbReference>
<feature type="transmembrane region" description="Helical" evidence="7">
    <location>
        <begin position="265"/>
        <end position="291"/>
    </location>
</feature>
<accession>A0ABN2ZA50</accession>
<gene>
    <name evidence="10" type="ORF">GCM10009844_07680</name>
</gene>
<dbReference type="RefSeq" id="WP_344147824.1">
    <property type="nucleotide sequence ID" value="NZ_BAAAQR010000001.1"/>
</dbReference>
<evidence type="ECO:0000256" key="6">
    <source>
        <dbReference type="ARBA" id="ARBA00038076"/>
    </source>
</evidence>
<dbReference type="Pfam" id="PF12704">
    <property type="entry name" value="MacB_PCD"/>
    <property type="match status" value="2"/>
</dbReference>